<comment type="caution">
    <text evidence="2">The sequence shown here is derived from an EMBL/GenBank/DDBJ whole genome shotgun (WGS) entry which is preliminary data.</text>
</comment>
<accession>A0AAW1L9F3</accession>
<name>A0AAW1L9F3_POPJA</name>
<reference evidence="2 3" key="1">
    <citation type="journal article" date="2024" name="BMC Genomics">
        <title>De novo assembly and annotation of Popillia japonica's genome with initial clues to its potential as an invasive pest.</title>
        <authorList>
            <person name="Cucini C."/>
            <person name="Boschi S."/>
            <person name="Funari R."/>
            <person name="Cardaioli E."/>
            <person name="Iannotti N."/>
            <person name="Marturano G."/>
            <person name="Paoli F."/>
            <person name="Bruttini M."/>
            <person name="Carapelli A."/>
            <person name="Frati F."/>
            <person name="Nardi F."/>
        </authorList>
    </citation>
    <scope>NUCLEOTIDE SEQUENCE [LARGE SCALE GENOMIC DNA]</scope>
    <source>
        <strain evidence="2">DMR45628</strain>
    </source>
</reference>
<gene>
    <name evidence="2" type="ORF">QE152_g13614</name>
</gene>
<dbReference type="Proteomes" id="UP001458880">
    <property type="component" value="Unassembled WGS sequence"/>
</dbReference>
<dbReference type="AlphaFoldDB" id="A0AAW1L9F3"/>
<evidence type="ECO:0000313" key="2">
    <source>
        <dbReference type="EMBL" id="KAK9731534.1"/>
    </source>
</evidence>
<organism evidence="2 3">
    <name type="scientific">Popillia japonica</name>
    <name type="common">Japanese beetle</name>
    <dbReference type="NCBI Taxonomy" id="7064"/>
    <lineage>
        <taxon>Eukaryota</taxon>
        <taxon>Metazoa</taxon>
        <taxon>Ecdysozoa</taxon>
        <taxon>Arthropoda</taxon>
        <taxon>Hexapoda</taxon>
        <taxon>Insecta</taxon>
        <taxon>Pterygota</taxon>
        <taxon>Neoptera</taxon>
        <taxon>Endopterygota</taxon>
        <taxon>Coleoptera</taxon>
        <taxon>Polyphaga</taxon>
        <taxon>Scarabaeiformia</taxon>
        <taxon>Scarabaeidae</taxon>
        <taxon>Rutelinae</taxon>
        <taxon>Popillia</taxon>
    </lineage>
</organism>
<keyword evidence="3" id="KW-1185">Reference proteome</keyword>
<sequence length="357" mass="40348">MKIVQDDTKEKRSESREDEGDAVANRLHIAETGSATETSETEKGDPWQDEEVETSPIYKLQAEKHGSELPTTKNRSPAMKKRKRDVIDETCEESPGKEMTAVLTAMSNVMMRMDELMKHIQSSSKTKMEIRTTAKSLNSMVGTLNRKISDLKRKQEDVAEKLNNTHDCVGKNTELVVNRNKRTECRSISTQVNSDELESELSQLKAEISMEIESHIVDKAGWAGLSKIMDLTWPESSFVNTKVKVVQNYKNLKEDVVVIVDPDSITTNEVTDETLACFPDMAHLISGTVKEGEIEYIKTCMETLTSKGSRSESSRILYVVPYSMKRDGVNDIPKLYESVNSLGKHETRWGKRYTQII</sequence>
<evidence type="ECO:0000313" key="3">
    <source>
        <dbReference type="Proteomes" id="UP001458880"/>
    </source>
</evidence>
<feature type="compositionally biased region" description="Basic and acidic residues" evidence="1">
    <location>
        <begin position="1"/>
        <end position="15"/>
    </location>
</feature>
<proteinExistence type="predicted"/>
<evidence type="ECO:0000256" key="1">
    <source>
        <dbReference type="SAM" id="MobiDB-lite"/>
    </source>
</evidence>
<protein>
    <submittedName>
        <fullName evidence="2">Uncharacterized protein</fullName>
    </submittedName>
</protein>
<dbReference type="EMBL" id="JASPKY010000131">
    <property type="protein sequence ID" value="KAK9731534.1"/>
    <property type="molecule type" value="Genomic_DNA"/>
</dbReference>
<feature type="region of interest" description="Disordered" evidence="1">
    <location>
        <begin position="1"/>
        <end position="95"/>
    </location>
</feature>